<dbReference type="Pfam" id="PF08281">
    <property type="entry name" value="Sigma70_r4_2"/>
    <property type="match status" value="1"/>
</dbReference>
<dbReference type="InterPro" id="IPR036388">
    <property type="entry name" value="WH-like_DNA-bd_sf"/>
</dbReference>
<dbReference type="InterPro" id="IPR013324">
    <property type="entry name" value="RNA_pol_sigma_r3/r4-like"/>
</dbReference>
<keyword evidence="3" id="KW-0238">DNA-binding</keyword>
<accession>A0A943D8H1</accession>
<dbReference type="SUPFAM" id="SSF88946">
    <property type="entry name" value="Sigma2 domain of RNA polymerase sigma factors"/>
    <property type="match status" value="1"/>
</dbReference>
<evidence type="ECO:0000313" key="8">
    <source>
        <dbReference type="Proteomes" id="UP000759273"/>
    </source>
</evidence>
<evidence type="ECO:0000259" key="5">
    <source>
        <dbReference type="Pfam" id="PF04542"/>
    </source>
</evidence>
<dbReference type="Pfam" id="PF04542">
    <property type="entry name" value="Sigma70_r2"/>
    <property type="match status" value="1"/>
</dbReference>
<dbReference type="Proteomes" id="UP000759273">
    <property type="component" value="Unassembled WGS sequence"/>
</dbReference>
<evidence type="ECO:0000259" key="6">
    <source>
        <dbReference type="Pfam" id="PF08281"/>
    </source>
</evidence>
<dbReference type="GO" id="GO:0003677">
    <property type="term" value="F:DNA binding"/>
    <property type="evidence" value="ECO:0007669"/>
    <property type="project" value="UniProtKB-KW"/>
</dbReference>
<dbReference type="Gene3D" id="1.20.120.1810">
    <property type="match status" value="1"/>
</dbReference>
<dbReference type="SUPFAM" id="SSF88659">
    <property type="entry name" value="Sigma3 and sigma4 domains of RNA polymerase sigma factors"/>
    <property type="match status" value="1"/>
</dbReference>
<reference evidence="7" key="1">
    <citation type="submission" date="2021-02" db="EMBL/GenBank/DDBJ databases">
        <title>Infant gut strain persistence is associated with maternal origin, phylogeny, and functional potential including surface adhesion and iron acquisition.</title>
        <authorList>
            <person name="Lou Y.C."/>
        </authorList>
    </citation>
    <scope>NUCLEOTIDE SEQUENCE</scope>
    <source>
        <strain evidence="7">L3_101_000M1_dasL3_101_000M1_concoct_87</strain>
    </source>
</reference>
<protein>
    <submittedName>
        <fullName evidence="7">Sigma-70 family RNA polymerase sigma factor</fullName>
    </submittedName>
</protein>
<comment type="caution">
    <text evidence="7">The sequence shown here is derived from an EMBL/GenBank/DDBJ whole genome shotgun (WGS) entry which is preliminary data.</text>
</comment>
<evidence type="ECO:0000313" key="7">
    <source>
        <dbReference type="EMBL" id="MBS5331556.1"/>
    </source>
</evidence>
<evidence type="ECO:0000256" key="1">
    <source>
        <dbReference type="ARBA" id="ARBA00023015"/>
    </source>
</evidence>
<dbReference type="InterPro" id="IPR013325">
    <property type="entry name" value="RNA_pol_sigma_r2"/>
</dbReference>
<organism evidence="7 8">
    <name type="scientific">Subdoligranulum variabile</name>
    <dbReference type="NCBI Taxonomy" id="214851"/>
    <lineage>
        <taxon>Bacteria</taxon>
        <taxon>Bacillati</taxon>
        <taxon>Bacillota</taxon>
        <taxon>Clostridia</taxon>
        <taxon>Eubacteriales</taxon>
        <taxon>Oscillospiraceae</taxon>
        <taxon>Subdoligranulum</taxon>
    </lineage>
</organism>
<keyword evidence="4" id="KW-0804">Transcription</keyword>
<evidence type="ECO:0000256" key="2">
    <source>
        <dbReference type="ARBA" id="ARBA00023082"/>
    </source>
</evidence>
<keyword evidence="2" id="KW-0731">Sigma factor</keyword>
<dbReference type="PANTHER" id="PTHR30385">
    <property type="entry name" value="SIGMA FACTOR F FLAGELLAR"/>
    <property type="match status" value="1"/>
</dbReference>
<dbReference type="NCBIfam" id="TIGR02937">
    <property type="entry name" value="sigma70-ECF"/>
    <property type="match status" value="1"/>
</dbReference>
<dbReference type="EMBL" id="JAGZGG010000004">
    <property type="protein sequence ID" value="MBS5331556.1"/>
    <property type="molecule type" value="Genomic_DNA"/>
</dbReference>
<dbReference type="AlphaFoldDB" id="A0A943D8H1"/>
<sequence length="188" mass="20098">MPLPKTTIEQDLPVRAQQGDENALAALIARMMPAIRSGAAACTAPGLDFEDAVQEGLIGLFHAVRGFDAASGETFTAYAAASIRHAQQDARKAALRKKHAPLNYSVPLPDAEESTDTRPGPEEIAISGEQYADTMRRMQTELSVLERRVIMAGLEGKTPAQTAQELGLPAKNVANALARARRKLRGGP</sequence>
<feature type="domain" description="RNA polymerase sigma-70 region 2" evidence="5">
    <location>
        <begin position="27"/>
        <end position="93"/>
    </location>
</feature>
<dbReference type="InterPro" id="IPR013249">
    <property type="entry name" value="RNA_pol_sigma70_r4_t2"/>
</dbReference>
<dbReference type="Gene3D" id="1.10.10.10">
    <property type="entry name" value="Winged helix-like DNA-binding domain superfamily/Winged helix DNA-binding domain"/>
    <property type="match status" value="1"/>
</dbReference>
<dbReference type="InterPro" id="IPR014284">
    <property type="entry name" value="RNA_pol_sigma-70_dom"/>
</dbReference>
<gene>
    <name evidence="7" type="ORF">KHY36_03385</name>
</gene>
<dbReference type="GO" id="GO:0016987">
    <property type="term" value="F:sigma factor activity"/>
    <property type="evidence" value="ECO:0007669"/>
    <property type="project" value="UniProtKB-KW"/>
</dbReference>
<dbReference type="GO" id="GO:0006352">
    <property type="term" value="P:DNA-templated transcription initiation"/>
    <property type="evidence" value="ECO:0007669"/>
    <property type="project" value="InterPro"/>
</dbReference>
<dbReference type="InterPro" id="IPR007627">
    <property type="entry name" value="RNA_pol_sigma70_r2"/>
</dbReference>
<name>A0A943D8H1_9FIRM</name>
<evidence type="ECO:0000256" key="4">
    <source>
        <dbReference type="ARBA" id="ARBA00023163"/>
    </source>
</evidence>
<feature type="domain" description="RNA polymerase sigma factor 70 region 4 type 2" evidence="6">
    <location>
        <begin position="140"/>
        <end position="184"/>
    </location>
</feature>
<evidence type="ECO:0000256" key="3">
    <source>
        <dbReference type="ARBA" id="ARBA00023125"/>
    </source>
</evidence>
<keyword evidence="1" id="KW-0805">Transcription regulation</keyword>
<proteinExistence type="predicted"/>